<evidence type="ECO:0000313" key="2">
    <source>
        <dbReference type="EMBL" id="KAK3730286.1"/>
    </source>
</evidence>
<name>A0AAE0Y3L5_9GAST</name>
<keyword evidence="3" id="KW-1185">Reference proteome</keyword>
<comment type="caution">
    <text evidence="2">The sequence shown here is derived from an EMBL/GenBank/DDBJ whole genome shotgun (WGS) entry which is preliminary data.</text>
</comment>
<sequence length="105" mass="11384">MGSNLATADDDGVSSSSPALSDAALFQKPKQLTDHRMTGTDGETRDRPLSGHCLADRGHAASMIPLGPTIIWTLSRGPRSRSFNDSSWTDHYLDIVSRTEVTQLQ</sequence>
<dbReference type="AlphaFoldDB" id="A0AAE0Y3L5"/>
<evidence type="ECO:0000256" key="1">
    <source>
        <dbReference type="SAM" id="MobiDB-lite"/>
    </source>
</evidence>
<reference evidence="2" key="1">
    <citation type="journal article" date="2023" name="G3 (Bethesda)">
        <title>A reference genome for the long-term kleptoplast-retaining sea slug Elysia crispata morphotype clarki.</title>
        <authorList>
            <person name="Eastman K.E."/>
            <person name="Pendleton A.L."/>
            <person name="Shaikh M.A."/>
            <person name="Suttiyut T."/>
            <person name="Ogas R."/>
            <person name="Tomko P."/>
            <person name="Gavelis G."/>
            <person name="Widhalm J.R."/>
            <person name="Wisecaver J.H."/>
        </authorList>
    </citation>
    <scope>NUCLEOTIDE SEQUENCE</scope>
    <source>
        <strain evidence="2">ECLA1</strain>
    </source>
</reference>
<accession>A0AAE0Y3L5</accession>
<organism evidence="2 3">
    <name type="scientific">Elysia crispata</name>
    <name type="common">lettuce slug</name>
    <dbReference type="NCBI Taxonomy" id="231223"/>
    <lineage>
        <taxon>Eukaryota</taxon>
        <taxon>Metazoa</taxon>
        <taxon>Spiralia</taxon>
        <taxon>Lophotrochozoa</taxon>
        <taxon>Mollusca</taxon>
        <taxon>Gastropoda</taxon>
        <taxon>Heterobranchia</taxon>
        <taxon>Euthyneura</taxon>
        <taxon>Panpulmonata</taxon>
        <taxon>Sacoglossa</taxon>
        <taxon>Placobranchoidea</taxon>
        <taxon>Plakobranchidae</taxon>
        <taxon>Elysia</taxon>
    </lineage>
</organism>
<gene>
    <name evidence="2" type="ORF">RRG08_013581</name>
</gene>
<feature type="compositionally biased region" description="Low complexity" evidence="1">
    <location>
        <begin position="13"/>
        <end position="24"/>
    </location>
</feature>
<dbReference type="EMBL" id="JAWDGP010007084">
    <property type="protein sequence ID" value="KAK3730286.1"/>
    <property type="molecule type" value="Genomic_DNA"/>
</dbReference>
<feature type="compositionally biased region" description="Basic and acidic residues" evidence="1">
    <location>
        <begin position="31"/>
        <end position="50"/>
    </location>
</feature>
<feature type="region of interest" description="Disordered" evidence="1">
    <location>
        <begin position="1"/>
        <end position="50"/>
    </location>
</feature>
<protein>
    <submittedName>
        <fullName evidence="2">Uncharacterized protein</fullName>
    </submittedName>
</protein>
<dbReference type="Proteomes" id="UP001283361">
    <property type="component" value="Unassembled WGS sequence"/>
</dbReference>
<proteinExistence type="predicted"/>
<evidence type="ECO:0000313" key="3">
    <source>
        <dbReference type="Proteomes" id="UP001283361"/>
    </source>
</evidence>